<dbReference type="GO" id="GO:0045454">
    <property type="term" value="P:cell redox homeostasis"/>
    <property type="evidence" value="ECO:0007669"/>
    <property type="project" value="TreeGrafter"/>
</dbReference>
<dbReference type="InterPro" id="IPR005746">
    <property type="entry name" value="Thioredoxin"/>
</dbReference>
<dbReference type="Gene3D" id="3.40.30.10">
    <property type="entry name" value="Glutaredoxin"/>
    <property type="match status" value="1"/>
</dbReference>
<dbReference type="SUPFAM" id="SSF52833">
    <property type="entry name" value="Thioredoxin-like"/>
    <property type="match status" value="1"/>
</dbReference>
<proteinExistence type="inferred from homology"/>
<dbReference type="Proteomes" id="UP000253141">
    <property type="component" value="Unassembled WGS sequence"/>
</dbReference>
<evidence type="ECO:0000313" key="8">
    <source>
        <dbReference type="EMBL" id="RDB06694.1"/>
    </source>
</evidence>
<name>A0A369IHD7_9BACT</name>
<feature type="domain" description="Thioredoxin" evidence="7">
    <location>
        <begin position="7"/>
        <end position="136"/>
    </location>
</feature>
<dbReference type="PROSITE" id="PS00194">
    <property type="entry name" value="THIOREDOXIN_1"/>
    <property type="match status" value="1"/>
</dbReference>
<dbReference type="InterPro" id="IPR036249">
    <property type="entry name" value="Thioredoxin-like_sf"/>
</dbReference>
<dbReference type="EMBL" id="QPIW01000004">
    <property type="protein sequence ID" value="RDB06694.1"/>
    <property type="molecule type" value="Genomic_DNA"/>
</dbReference>
<dbReference type="Pfam" id="PF00085">
    <property type="entry name" value="Thioredoxin"/>
    <property type="match status" value="1"/>
</dbReference>
<keyword evidence="9" id="KW-1185">Reference proteome</keyword>
<organism evidence="8 9">
    <name type="scientific">Runella aurantiaca</name>
    <dbReference type="NCBI Taxonomy" id="2282308"/>
    <lineage>
        <taxon>Bacteria</taxon>
        <taxon>Pseudomonadati</taxon>
        <taxon>Bacteroidota</taxon>
        <taxon>Cytophagia</taxon>
        <taxon>Cytophagales</taxon>
        <taxon>Spirosomataceae</taxon>
        <taxon>Runella</taxon>
    </lineage>
</organism>
<keyword evidence="3" id="KW-0249">Electron transport</keyword>
<reference evidence="8 9" key="1">
    <citation type="submission" date="2018-07" db="EMBL/GenBank/DDBJ databases">
        <title>Genome analysis of Runella aurantiaca.</title>
        <authorList>
            <person name="Yang X."/>
        </authorList>
    </citation>
    <scope>NUCLEOTIDE SEQUENCE [LARGE SCALE GENOMIC DNA]</scope>
    <source>
        <strain evidence="8 9">YX9</strain>
    </source>
</reference>
<dbReference type="InterPro" id="IPR013766">
    <property type="entry name" value="Thioredoxin_domain"/>
</dbReference>
<keyword evidence="4" id="KW-1015">Disulfide bond</keyword>
<dbReference type="FunFam" id="3.40.30.10:FF:000001">
    <property type="entry name" value="Thioredoxin"/>
    <property type="match status" value="1"/>
</dbReference>
<dbReference type="OrthoDB" id="9790390at2"/>
<dbReference type="PRINTS" id="PR00421">
    <property type="entry name" value="THIOREDOXIN"/>
</dbReference>
<dbReference type="PANTHER" id="PTHR45663:SF11">
    <property type="entry name" value="GEO12009P1"/>
    <property type="match status" value="1"/>
</dbReference>
<dbReference type="GO" id="GO:0005829">
    <property type="term" value="C:cytosol"/>
    <property type="evidence" value="ECO:0007669"/>
    <property type="project" value="TreeGrafter"/>
</dbReference>
<dbReference type="InterPro" id="IPR017937">
    <property type="entry name" value="Thioredoxin_CS"/>
</dbReference>
<evidence type="ECO:0000313" key="9">
    <source>
        <dbReference type="Proteomes" id="UP000253141"/>
    </source>
</evidence>
<evidence type="ECO:0000256" key="2">
    <source>
        <dbReference type="ARBA" id="ARBA00022448"/>
    </source>
</evidence>
<evidence type="ECO:0000256" key="4">
    <source>
        <dbReference type="ARBA" id="ARBA00023157"/>
    </source>
</evidence>
<evidence type="ECO:0000256" key="5">
    <source>
        <dbReference type="ARBA" id="ARBA00023284"/>
    </source>
</evidence>
<evidence type="ECO:0000259" key="7">
    <source>
        <dbReference type="PROSITE" id="PS51352"/>
    </source>
</evidence>
<dbReference type="PROSITE" id="PS51352">
    <property type="entry name" value="THIOREDOXIN_2"/>
    <property type="match status" value="1"/>
</dbReference>
<dbReference type="GO" id="GO:0015035">
    <property type="term" value="F:protein-disulfide reductase activity"/>
    <property type="evidence" value="ECO:0007669"/>
    <property type="project" value="UniProtKB-UniRule"/>
</dbReference>
<dbReference type="NCBIfam" id="TIGR01068">
    <property type="entry name" value="thioredoxin"/>
    <property type="match status" value="1"/>
</dbReference>
<sequence length="139" mass="15905">MECCKSYNLVNLCRAATTPRSNQGVFFIFKQQQIMEKKQTFNEIIQSETPVLVDFFAEWCGPCKMMSPILKDFASQMGDRVRVIKIDVDKNPAASQTYRIQGVPTLILFQKGKIVWRQSGVVQKKQLEQIVNQLATQAQ</sequence>
<dbReference type="AlphaFoldDB" id="A0A369IHD7"/>
<keyword evidence="2" id="KW-0813">Transport</keyword>
<keyword evidence="5" id="KW-0676">Redox-active center</keyword>
<dbReference type="PANTHER" id="PTHR45663">
    <property type="entry name" value="GEO12009P1"/>
    <property type="match status" value="1"/>
</dbReference>
<gene>
    <name evidence="8" type="primary">trxA</name>
    <name evidence="8" type="ORF">DVG78_08135</name>
</gene>
<evidence type="ECO:0000256" key="6">
    <source>
        <dbReference type="NCBIfam" id="TIGR01068"/>
    </source>
</evidence>
<accession>A0A369IHD7</accession>
<protein>
    <recommendedName>
        <fullName evidence="6">Thioredoxin</fullName>
    </recommendedName>
</protein>
<comment type="caution">
    <text evidence="8">The sequence shown here is derived from an EMBL/GenBank/DDBJ whole genome shotgun (WGS) entry which is preliminary data.</text>
</comment>
<evidence type="ECO:0000256" key="3">
    <source>
        <dbReference type="ARBA" id="ARBA00022982"/>
    </source>
</evidence>
<comment type="similarity">
    <text evidence="1">Belongs to the thioredoxin family.</text>
</comment>
<evidence type="ECO:0000256" key="1">
    <source>
        <dbReference type="ARBA" id="ARBA00008987"/>
    </source>
</evidence>
<dbReference type="CDD" id="cd02947">
    <property type="entry name" value="TRX_family"/>
    <property type="match status" value="1"/>
</dbReference>